<dbReference type="InterPro" id="IPR042070">
    <property type="entry name" value="PucR_C-HTH_sf"/>
</dbReference>
<sequence length="390" mass="42053">MCMAGRPMAAHLRARAPRLTRRVVARLLTELPVYAELPQEEVAGDIAGIVQHSLRQFADVLERRRPAAPEEFGDQRDSAALRAEEEVPLDAILTAYQIGAAMAWEELTTGARPSDLPAFQEALGYFLDFQRLLLSAVSSAYLEVRQIIDSQEHGGRHALMTALLGGDTAGHRPAPRYAVLTLAFAPHPDEAGTGQRARIAARRKIRRIRTALDEVADEPALTALDSAGGTALLPFSAGWDVLCELVARAAKCADTDVTAAAEITGPAGIPAAAVRTAEVMDLVRRAGRPPGLYRLADVLLDYQLSRPSGALAGLAALLAPLDRKPELLRTLERYLACDLDRRATGAALHVHPNTVAYRVRRISALTGLDPARPSDLQLLNAALVARRSLH</sequence>
<reference evidence="3 4" key="1">
    <citation type="submission" date="2019-05" db="EMBL/GenBank/DDBJ databases">
        <title>Draft genome sequence of Actinomadura geliboluensis A8036.</title>
        <authorList>
            <person name="Saricaoglu S."/>
            <person name="Isik K."/>
        </authorList>
    </citation>
    <scope>NUCLEOTIDE SEQUENCE [LARGE SCALE GENOMIC DNA]</scope>
    <source>
        <strain evidence="3 4">A8036</strain>
    </source>
</reference>
<evidence type="ECO:0000259" key="1">
    <source>
        <dbReference type="Pfam" id="PF13556"/>
    </source>
</evidence>
<dbReference type="Pfam" id="PF14361">
    <property type="entry name" value="RsbRD_N"/>
    <property type="match status" value="1"/>
</dbReference>
<name>A0A5S4H8P0_9ACTN</name>
<dbReference type="Gene3D" id="1.10.10.2840">
    <property type="entry name" value="PucR C-terminal helix-turn-helix domain"/>
    <property type="match status" value="1"/>
</dbReference>
<dbReference type="InterPro" id="IPR025751">
    <property type="entry name" value="RsbRD_N_dom"/>
</dbReference>
<dbReference type="InterPro" id="IPR051448">
    <property type="entry name" value="CdaR-like_regulators"/>
</dbReference>
<evidence type="ECO:0000259" key="2">
    <source>
        <dbReference type="Pfam" id="PF14361"/>
    </source>
</evidence>
<evidence type="ECO:0000313" key="3">
    <source>
        <dbReference type="EMBL" id="TMR41141.1"/>
    </source>
</evidence>
<dbReference type="Pfam" id="PF13556">
    <property type="entry name" value="HTH_30"/>
    <property type="match status" value="1"/>
</dbReference>
<accession>A0A5S4H8P0</accession>
<dbReference type="Proteomes" id="UP000305238">
    <property type="component" value="Unassembled WGS sequence"/>
</dbReference>
<keyword evidence="4" id="KW-1185">Reference proteome</keyword>
<protein>
    <submittedName>
        <fullName evidence="3">PucR family transcriptional regulator</fullName>
    </submittedName>
</protein>
<dbReference type="PANTHER" id="PTHR33744">
    <property type="entry name" value="CARBOHYDRATE DIACID REGULATOR"/>
    <property type="match status" value="1"/>
</dbReference>
<evidence type="ECO:0000313" key="4">
    <source>
        <dbReference type="Proteomes" id="UP000305238"/>
    </source>
</evidence>
<dbReference type="AlphaFoldDB" id="A0A5S4H8P0"/>
<comment type="caution">
    <text evidence="3">The sequence shown here is derived from an EMBL/GenBank/DDBJ whole genome shotgun (WGS) entry which is preliminary data.</text>
</comment>
<dbReference type="InterPro" id="IPR025736">
    <property type="entry name" value="PucR_C-HTH_dom"/>
</dbReference>
<feature type="domain" description="RsbT co-antagonist protein RsbRD N-terminal" evidence="2">
    <location>
        <begin position="17"/>
        <end position="152"/>
    </location>
</feature>
<dbReference type="PANTHER" id="PTHR33744:SF1">
    <property type="entry name" value="DNA-BINDING TRANSCRIPTIONAL ACTIVATOR ADER"/>
    <property type="match status" value="1"/>
</dbReference>
<dbReference type="OrthoDB" id="4571023at2"/>
<proteinExistence type="predicted"/>
<dbReference type="EMBL" id="VCKZ01000031">
    <property type="protein sequence ID" value="TMR41141.1"/>
    <property type="molecule type" value="Genomic_DNA"/>
</dbReference>
<gene>
    <name evidence="3" type="ORF">ETD96_07170</name>
</gene>
<organism evidence="3 4">
    <name type="scientific">Actinomadura geliboluensis</name>
    <dbReference type="NCBI Taxonomy" id="882440"/>
    <lineage>
        <taxon>Bacteria</taxon>
        <taxon>Bacillati</taxon>
        <taxon>Actinomycetota</taxon>
        <taxon>Actinomycetes</taxon>
        <taxon>Streptosporangiales</taxon>
        <taxon>Thermomonosporaceae</taxon>
        <taxon>Actinomadura</taxon>
    </lineage>
</organism>
<feature type="domain" description="PucR C-terminal helix-turn-helix" evidence="1">
    <location>
        <begin position="327"/>
        <end position="384"/>
    </location>
</feature>